<dbReference type="SMART" id="SM00906">
    <property type="entry name" value="Fungal_trans"/>
    <property type="match status" value="1"/>
</dbReference>
<keyword evidence="4" id="KW-0804">Transcription</keyword>
<gene>
    <name evidence="8" type="ORF">A1O3_06082</name>
</gene>
<dbReference type="OrthoDB" id="2563500at2759"/>
<evidence type="ECO:0000256" key="2">
    <source>
        <dbReference type="ARBA" id="ARBA00022723"/>
    </source>
</evidence>
<dbReference type="GO" id="GO:0000981">
    <property type="term" value="F:DNA-binding transcription factor activity, RNA polymerase II-specific"/>
    <property type="evidence" value="ECO:0007669"/>
    <property type="project" value="InterPro"/>
</dbReference>
<comment type="caution">
    <text evidence="8">The sequence shown here is derived from an EMBL/GenBank/DDBJ whole genome shotgun (WGS) entry which is preliminary data.</text>
</comment>
<dbReference type="InterPro" id="IPR007219">
    <property type="entry name" value="XnlR_reg_dom"/>
</dbReference>
<proteinExistence type="predicted"/>
<name>W9YIZ6_9EURO</name>
<evidence type="ECO:0000259" key="7">
    <source>
        <dbReference type="SMART" id="SM00906"/>
    </source>
</evidence>
<feature type="domain" description="Xylanolytic transcriptional activator regulatory" evidence="7">
    <location>
        <begin position="135"/>
        <end position="206"/>
    </location>
</feature>
<dbReference type="GO" id="GO:0005634">
    <property type="term" value="C:nucleus"/>
    <property type="evidence" value="ECO:0007669"/>
    <property type="project" value="UniProtKB-SubCell"/>
</dbReference>
<dbReference type="GeneID" id="19170192"/>
<keyword evidence="2" id="KW-0479">Metal-binding</keyword>
<reference evidence="8 9" key="1">
    <citation type="submission" date="2013-03" db="EMBL/GenBank/DDBJ databases">
        <title>The Genome Sequence of Capronia epimyces CBS 606.96.</title>
        <authorList>
            <consortium name="The Broad Institute Genomics Platform"/>
            <person name="Cuomo C."/>
            <person name="de Hoog S."/>
            <person name="Gorbushina A."/>
            <person name="Walker B."/>
            <person name="Young S.K."/>
            <person name="Zeng Q."/>
            <person name="Gargeya S."/>
            <person name="Fitzgerald M."/>
            <person name="Haas B."/>
            <person name="Abouelleil A."/>
            <person name="Allen A.W."/>
            <person name="Alvarado L."/>
            <person name="Arachchi H.M."/>
            <person name="Berlin A.M."/>
            <person name="Chapman S.B."/>
            <person name="Gainer-Dewar J."/>
            <person name="Goldberg J."/>
            <person name="Griggs A."/>
            <person name="Gujja S."/>
            <person name="Hansen M."/>
            <person name="Howarth C."/>
            <person name="Imamovic A."/>
            <person name="Ireland A."/>
            <person name="Larimer J."/>
            <person name="McCowan C."/>
            <person name="Murphy C."/>
            <person name="Pearson M."/>
            <person name="Poon T.W."/>
            <person name="Priest M."/>
            <person name="Roberts A."/>
            <person name="Saif S."/>
            <person name="Shea T."/>
            <person name="Sisk P."/>
            <person name="Sykes S."/>
            <person name="Wortman J."/>
            <person name="Nusbaum C."/>
            <person name="Birren B."/>
        </authorList>
    </citation>
    <scope>NUCLEOTIDE SEQUENCE [LARGE SCALE GENOMIC DNA]</scope>
    <source>
        <strain evidence="8 9">CBS 606.96</strain>
    </source>
</reference>
<evidence type="ECO:0000313" key="9">
    <source>
        <dbReference type="Proteomes" id="UP000019478"/>
    </source>
</evidence>
<dbReference type="InterPro" id="IPR050815">
    <property type="entry name" value="TF_fung"/>
</dbReference>
<protein>
    <recommendedName>
        <fullName evidence="7">Xylanolytic transcriptional activator regulatory domain-containing protein</fullName>
    </recommendedName>
</protein>
<dbReference type="STRING" id="1182542.W9YIZ6"/>
<dbReference type="PANTHER" id="PTHR47338">
    <property type="entry name" value="ZN(II)2CYS6 TRANSCRIPTION FACTOR (EUROFUNG)-RELATED"/>
    <property type="match status" value="1"/>
</dbReference>
<dbReference type="CDD" id="cd12148">
    <property type="entry name" value="fungal_TF_MHR"/>
    <property type="match status" value="1"/>
</dbReference>
<evidence type="ECO:0000256" key="4">
    <source>
        <dbReference type="ARBA" id="ARBA00023163"/>
    </source>
</evidence>
<keyword evidence="3" id="KW-0805">Transcription regulation</keyword>
<dbReference type="PANTHER" id="PTHR47338:SF7">
    <property type="entry name" value="ZN(II)2CYS6 TRANSCRIPTION FACTOR (EUROFUNG)"/>
    <property type="match status" value="1"/>
</dbReference>
<keyword evidence="9" id="KW-1185">Reference proteome</keyword>
<evidence type="ECO:0000256" key="3">
    <source>
        <dbReference type="ARBA" id="ARBA00023015"/>
    </source>
</evidence>
<evidence type="ECO:0000256" key="1">
    <source>
        <dbReference type="ARBA" id="ARBA00004123"/>
    </source>
</evidence>
<dbReference type="AlphaFoldDB" id="W9YIZ6"/>
<dbReference type="RefSeq" id="XP_007734392.1">
    <property type="nucleotide sequence ID" value="XM_007736202.1"/>
</dbReference>
<comment type="subcellular location">
    <subcellularLocation>
        <location evidence="1">Nucleus</location>
    </subcellularLocation>
</comment>
<feature type="compositionally biased region" description="Basic and acidic residues" evidence="6">
    <location>
        <begin position="456"/>
        <end position="468"/>
    </location>
</feature>
<evidence type="ECO:0000256" key="6">
    <source>
        <dbReference type="SAM" id="MobiDB-lite"/>
    </source>
</evidence>
<accession>W9YIZ6</accession>
<evidence type="ECO:0000256" key="5">
    <source>
        <dbReference type="ARBA" id="ARBA00023242"/>
    </source>
</evidence>
<dbReference type="GO" id="GO:0006351">
    <property type="term" value="P:DNA-templated transcription"/>
    <property type="evidence" value="ECO:0007669"/>
    <property type="project" value="InterPro"/>
</dbReference>
<organism evidence="8 9">
    <name type="scientific">Capronia epimyces CBS 606.96</name>
    <dbReference type="NCBI Taxonomy" id="1182542"/>
    <lineage>
        <taxon>Eukaryota</taxon>
        <taxon>Fungi</taxon>
        <taxon>Dikarya</taxon>
        <taxon>Ascomycota</taxon>
        <taxon>Pezizomycotina</taxon>
        <taxon>Eurotiomycetes</taxon>
        <taxon>Chaetothyriomycetidae</taxon>
        <taxon>Chaetothyriales</taxon>
        <taxon>Herpotrichiellaceae</taxon>
        <taxon>Capronia</taxon>
    </lineage>
</organism>
<feature type="region of interest" description="Disordered" evidence="6">
    <location>
        <begin position="454"/>
        <end position="473"/>
    </location>
</feature>
<dbReference type="Proteomes" id="UP000019478">
    <property type="component" value="Unassembled WGS sequence"/>
</dbReference>
<evidence type="ECO:0000313" key="8">
    <source>
        <dbReference type="EMBL" id="EXJ82269.1"/>
    </source>
</evidence>
<dbReference type="HOGENOM" id="CLU_011581_2_1_1"/>
<dbReference type="GO" id="GO:0003677">
    <property type="term" value="F:DNA binding"/>
    <property type="evidence" value="ECO:0007669"/>
    <property type="project" value="InterPro"/>
</dbReference>
<dbReference type="Pfam" id="PF04082">
    <property type="entry name" value="Fungal_trans"/>
    <property type="match status" value="1"/>
</dbReference>
<dbReference type="GO" id="GO:0008270">
    <property type="term" value="F:zinc ion binding"/>
    <property type="evidence" value="ECO:0007669"/>
    <property type="project" value="InterPro"/>
</dbReference>
<keyword evidence="5" id="KW-0539">Nucleus</keyword>
<sequence>MQSDSRSMTDHMDCLEVEVDNAGLPALPPLRVMRKIFDAFFEHIYPIPVFSFLHRASLLQLYQSGRADQGLLFAIIALTVLLTDVDAETGVSASRYMDFAQGPVLQQLERPSVTKLQVLVLAIRFRGLIRQRAMAFMLLPTATRMAYILRLNYENPERSAVARESNRRLMWSVFTLDGMMSGGLPDFRLCAPETLHIQLPCNEENFELGVDETTPDLETSQSASGQFPANTGLVALYIRISWMRSRILQHTKRVVAARSHDTEEIERSITSLGRDLAAIAACLPAKYVFSANNLRLRAFSSRLSAFVLFHLWWHQCHCDLFRIALSGLREALPQSTTQRLTPEFVSHCRRQCFDHGASIIEIFTTLQSLPIDSLFLDWDSVACAYQSARYLFYGFQSDSQGCGMSAGKVKSSAAVCLSVVQGRYLPHQITPEKTTDLATMVERDLSNTSAVLEDQDSNRCPRHGDRPTDLSPASQQILSHQSIIFDVNIQPEGDEVAIPPTLPQCTPRMKMSGTTTARSGVSTSGQEIPRFPEFDHPIDFSSLQPDTSVFDALFDESMYHDLYGFDNMAWFSEQSWTPGSNEDPCESVV</sequence>
<dbReference type="eggNOG" id="ENOG502SK8P">
    <property type="taxonomic scope" value="Eukaryota"/>
</dbReference>
<dbReference type="EMBL" id="AMGY01000005">
    <property type="protein sequence ID" value="EXJ82269.1"/>
    <property type="molecule type" value="Genomic_DNA"/>
</dbReference>